<evidence type="ECO:0000256" key="2">
    <source>
        <dbReference type="ARBA" id="ARBA00006457"/>
    </source>
</evidence>
<dbReference type="GO" id="GO:0005634">
    <property type="term" value="C:nucleus"/>
    <property type="evidence" value="ECO:0007669"/>
    <property type="project" value="UniProtKB-SubCell"/>
</dbReference>
<dbReference type="Gene3D" id="3.40.800.20">
    <property type="entry name" value="Histone deacetylase domain"/>
    <property type="match status" value="1"/>
</dbReference>
<name>A0AAV5GPG3_9BASI</name>
<evidence type="ECO:0000256" key="8">
    <source>
        <dbReference type="ARBA" id="ARBA00023163"/>
    </source>
</evidence>
<protein>
    <recommendedName>
        <fullName evidence="3">histone deacetylase</fullName>
        <ecNumber evidence="3">3.5.1.98</ecNumber>
    </recommendedName>
</protein>
<keyword evidence="9" id="KW-0539">Nucleus</keyword>
<evidence type="ECO:0000256" key="3">
    <source>
        <dbReference type="ARBA" id="ARBA00012111"/>
    </source>
</evidence>
<dbReference type="InterPro" id="IPR037138">
    <property type="entry name" value="His_deacetylse_dom_sf"/>
</dbReference>
<dbReference type="InterPro" id="IPR000286">
    <property type="entry name" value="HDACs"/>
</dbReference>
<keyword evidence="4" id="KW-0678">Repressor</keyword>
<evidence type="ECO:0000256" key="4">
    <source>
        <dbReference type="ARBA" id="ARBA00022491"/>
    </source>
</evidence>
<dbReference type="PRINTS" id="PR01270">
    <property type="entry name" value="HDASUPER"/>
</dbReference>
<dbReference type="SUPFAM" id="SSF52768">
    <property type="entry name" value="Arginase/deacetylase"/>
    <property type="match status" value="1"/>
</dbReference>
<dbReference type="GO" id="GO:0031507">
    <property type="term" value="P:heterochromatin formation"/>
    <property type="evidence" value="ECO:0007669"/>
    <property type="project" value="TreeGrafter"/>
</dbReference>
<accession>A0AAV5GPG3</accession>
<evidence type="ECO:0000256" key="7">
    <source>
        <dbReference type="ARBA" id="ARBA00023015"/>
    </source>
</evidence>
<dbReference type="PANTHER" id="PTHR10625">
    <property type="entry name" value="HISTONE DEACETYLASE HDAC1-RELATED"/>
    <property type="match status" value="1"/>
</dbReference>
<dbReference type="AlphaFoldDB" id="A0AAV5GPG3"/>
<feature type="domain" description="Histone deacetylase" evidence="11">
    <location>
        <begin position="40"/>
        <end position="195"/>
    </location>
</feature>
<dbReference type="GO" id="GO:0141221">
    <property type="term" value="F:histone deacetylase activity, hydrolytic mechanism"/>
    <property type="evidence" value="ECO:0007669"/>
    <property type="project" value="UniProtKB-EC"/>
</dbReference>
<comment type="caution">
    <text evidence="12">The sequence shown here is derived from an EMBL/GenBank/DDBJ whole genome shotgun (WGS) entry which is preliminary data.</text>
</comment>
<dbReference type="InterPro" id="IPR023801">
    <property type="entry name" value="His_deacetylse_dom"/>
</dbReference>
<dbReference type="PANTHER" id="PTHR10625:SF14">
    <property type="entry name" value="HISTONE DEACETYLASE 8"/>
    <property type="match status" value="1"/>
</dbReference>
<keyword evidence="6" id="KW-0156">Chromatin regulator</keyword>
<keyword evidence="5" id="KW-0378">Hydrolase</keyword>
<evidence type="ECO:0000256" key="9">
    <source>
        <dbReference type="ARBA" id="ARBA00023242"/>
    </source>
</evidence>
<keyword evidence="13" id="KW-1185">Reference proteome</keyword>
<evidence type="ECO:0000256" key="1">
    <source>
        <dbReference type="ARBA" id="ARBA00004123"/>
    </source>
</evidence>
<keyword evidence="8" id="KW-0804">Transcription</keyword>
<gene>
    <name evidence="12" type="ORF">Rhopal_003921-T1</name>
</gene>
<dbReference type="InterPro" id="IPR023696">
    <property type="entry name" value="Ureohydrolase_dom_sf"/>
</dbReference>
<comment type="similarity">
    <text evidence="2">Belongs to the histone deacetylase family. HD type 1 subfamily.</text>
</comment>
<dbReference type="Pfam" id="PF00850">
    <property type="entry name" value="Hist_deacetyl"/>
    <property type="match status" value="1"/>
</dbReference>
<keyword evidence="7" id="KW-0805">Transcription regulation</keyword>
<comment type="subcellular location">
    <subcellularLocation>
        <location evidence="1">Nucleus</location>
    </subcellularLocation>
</comment>
<feature type="region of interest" description="Disordered" evidence="10">
    <location>
        <begin position="1"/>
        <end position="36"/>
    </location>
</feature>
<proteinExistence type="inferred from homology"/>
<dbReference type="EC" id="3.5.1.98" evidence="3"/>
<dbReference type="Proteomes" id="UP001342314">
    <property type="component" value="Unassembled WGS sequence"/>
</dbReference>
<evidence type="ECO:0000313" key="13">
    <source>
        <dbReference type="Proteomes" id="UP001342314"/>
    </source>
</evidence>
<evidence type="ECO:0000313" key="12">
    <source>
        <dbReference type="EMBL" id="GJN90907.1"/>
    </source>
</evidence>
<dbReference type="EMBL" id="BQKY01000007">
    <property type="protein sequence ID" value="GJN90907.1"/>
    <property type="molecule type" value="Genomic_DNA"/>
</dbReference>
<evidence type="ECO:0000256" key="10">
    <source>
        <dbReference type="SAM" id="MobiDB-lite"/>
    </source>
</evidence>
<reference evidence="12 13" key="1">
    <citation type="submission" date="2021-12" db="EMBL/GenBank/DDBJ databases">
        <title>High titer production of polyol ester of fatty acids by Rhodotorula paludigena BS15 towards product separation-free biomass refinery.</title>
        <authorList>
            <person name="Mano J."/>
            <person name="Ono H."/>
            <person name="Tanaka T."/>
            <person name="Naito K."/>
            <person name="Sushida H."/>
            <person name="Ike M."/>
            <person name="Tokuyasu K."/>
            <person name="Kitaoka M."/>
        </authorList>
    </citation>
    <scope>NUCLEOTIDE SEQUENCE [LARGE SCALE GENOMIC DNA]</scope>
    <source>
        <strain evidence="12 13">BS15</strain>
    </source>
</reference>
<organism evidence="12 13">
    <name type="scientific">Rhodotorula paludigena</name>
    <dbReference type="NCBI Taxonomy" id="86838"/>
    <lineage>
        <taxon>Eukaryota</taxon>
        <taxon>Fungi</taxon>
        <taxon>Dikarya</taxon>
        <taxon>Basidiomycota</taxon>
        <taxon>Pucciniomycotina</taxon>
        <taxon>Microbotryomycetes</taxon>
        <taxon>Sporidiobolales</taxon>
        <taxon>Sporidiobolaceae</taxon>
        <taxon>Rhodotorula</taxon>
    </lineage>
</organism>
<evidence type="ECO:0000259" key="11">
    <source>
        <dbReference type="Pfam" id="PF00850"/>
    </source>
</evidence>
<sequence length="263" mass="28614">MELRSAPQRRKPASPEPSQGPCVASPSPSSPSLPPLPPRISRVLYLDLDLHHGDGVESAFFTTPYVLTLSVHLHAPLFYPSTGALDSSGPSNPKAQGAAHALNVALEPGCAEETLRRVFASCVERLKEAYDPDAVVLQLGVDGLAGDPCKEWNLNLAALGYAVERVLQWNRRTLLLGGGGYDSPNAARAWAYLTSLGRGLPLDTPIPPDLPSAQYELFAPSFTLDVPEGYMRDANTEETLRRVEKTFEVCEDKLRTRWKRVAG</sequence>
<evidence type="ECO:0000256" key="5">
    <source>
        <dbReference type="ARBA" id="ARBA00022801"/>
    </source>
</evidence>
<evidence type="ECO:0000256" key="6">
    <source>
        <dbReference type="ARBA" id="ARBA00022853"/>
    </source>
</evidence>